<evidence type="ECO:0000256" key="2">
    <source>
        <dbReference type="ARBA" id="ARBA00022723"/>
    </source>
</evidence>
<keyword evidence="4 5" id="KW-0408">Iron</keyword>
<dbReference type="GO" id="GO:0046872">
    <property type="term" value="F:metal ion binding"/>
    <property type="evidence" value="ECO:0007669"/>
    <property type="project" value="UniProtKB-KW"/>
</dbReference>
<evidence type="ECO:0000259" key="6">
    <source>
        <dbReference type="PROSITE" id="PS51471"/>
    </source>
</evidence>
<evidence type="ECO:0000256" key="5">
    <source>
        <dbReference type="RuleBase" id="RU003682"/>
    </source>
</evidence>
<reference evidence="7 8" key="1">
    <citation type="submission" date="2017-09" db="EMBL/GenBank/DDBJ databases">
        <title>WGS assembly of Aquilegia coerulea Goldsmith.</title>
        <authorList>
            <person name="Hodges S."/>
            <person name="Kramer E."/>
            <person name="Nordborg M."/>
            <person name="Tomkins J."/>
            <person name="Borevitz J."/>
            <person name="Derieg N."/>
            <person name="Yan J."/>
            <person name="Mihaltcheva S."/>
            <person name="Hayes R.D."/>
            <person name="Rokhsar D."/>
        </authorList>
    </citation>
    <scope>NUCLEOTIDE SEQUENCE [LARGE SCALE GENOMIC DNA]</scope>
    <source>
        <strain evidence="8">cv. Goldsmith</strain>
    </source>
</reference>
<dbReference type="InParanoid" id="A0A2G5CXW9"/>
<dbReference type="PANTHER" id="PTHR10209">
    <property type="entry name" value="OXIDOREDUCTASE, 2OG-FE II OXYGENASE FAMILY PROTEIN"/>
    <property type="match status" value="1"/>
</dbReference>
<evidence type="ECO:0000256" key="1">
    <source>
        <dbReference type="ARBA" id="ARBA00008056"/>
    </source>
</evidence>
<accession>A0A2G5CXW9</accession>
<protein>
    <recommendedName>
        <fullName evidence="6">Fe2OG dioxygenase domain-containing protein</fullName>
    </recommendedName>
</protein>
<dbReference type="Pfam" id="PF14226">
    <property type="entry name" value="DIOX_N"/>
    <property type="match status" value="1"/>
</dbReference>
<sequence>MAIVSAPFGKEYCDEWVKQAKEYDQSKMGVKGLLDSGVTTIPSIFTHPSEDLNDLKPSSRNLEIPIIDLSMMINDRLKIAHQIKESFSSWGFFQVINHGIPIQVIEETIKAFKCFHEEPMIKDRYVWDEKVSYYSNFNIFKSKAVNWKDSLRVLTSPNPPEKETIPNVCRKELMAWDEYMKSLCETLMELMCEGLGVSSNRLKELSCLQMRKLLCHSYPYCPQPDLTMGLPTHTDRGLLTLLLQNEVSGLQVKYDDEWVEVKPIPGAIIVNVGDLLQIISNDQFKSVEHRVLANPYKEPRISVAVIFNPGKCDESDYYGPLPELLSQENPGLYRNFTIPEILGHEQTDNCVKIIVDLCKISGQGIEEIAN</sequence>
<dbReference type="InterPro" id="IPR044861">
    <property type="entry name" value="IPNS-like_FE2OG_OXY"/>
</dbReference>
<dbReference type="Proteomes" id="UP000230069">
    <property type="component" value="Unassembled WGS sequence"/>
</dbReference>
<comment type="similarity">
    <text evidence="1 5">Belongs to the iron/ascorbate-dependent oxidoreductase family.</text>
</comment>
<dbReference type="AlphaFoldDB" id="A0A2G5CXW9"/>
<dbReference type="EMBL" id="KZ305051">
    <property type="protein sequence ID" value="PIA36122.1"/>
    <property type="molecule type" value="Genomic_DNA"/>
</dbReference>
<organism evidence="7 8">
    <name type="scientific">Aquilegia coerulea</name>
    <name type="common">Rocky mountain columbine</name>
    <dbReference type="NCBI Taxonomy" id="218851"/>
    <lineage>
        <taxon>Eukaryota</taxon>
        <taxon>Viridiplantae</taxon>
        <taxon>Streptophyta</taxon>
        <taxon>Embryophyta</taxon>
        <taxon>Tracheophyta</taxon>
        <taxon>Spermatophyta</taxon>
        <taxon>Magnoliopsida</taxon>
        <taxon>Ranunculales</taxon>
        <taxon>Ranunculaceae</taxon>
        <taxon>Thalictroideae</taxon>
        <taxon>Aquilegia</taxon>
    </lineage>
</organism>
<evidence type="ECO:0000256" key="3">
    <source>
        <dbReference type="ARBA" id="ARBA00023002"/>
    </source>
</evidence>
<evidence type="ECO:0000313" key="8">
    <source>
        <dbReference type="Proteomes" id="UP000230069"/>
    </source>
</evidence>
<keyword evidence="8" id="KW-1185">Reference proteome</keyword>
<dbReference type="Pfam" id="PF03171">
    <property type="entry name" value="2OG-FeII_Oxy"/>
    <property type="match status" value="1"/>
</dbReference>
<keyword evidence="3 5" id="KW-0560">Oxidoreductase</keyword>
<proteinExistence type="inferred from homology"/>
<dbReference type="InterPro" id="IPR026992">
    <property type="entry name" value="DIOX_N"/>
</dbReference>
<dbReference type="InterPro" id="IPR027443">
    <property type="entry name" value="IPNS-like_sf"/>
</dbReference>
<evidence type="ECO:0000313" key="7">
    <source>
        <dbReference type="EMBL" id="PIA36122.1"/>
    </source>
</evidence>
<dbReference type="OrthoDB" id="288590at2759"/>
<name>A0A2G5CXW9_AQUCA</name>
<feature type="domain" description="Fe2OG dioxygenase" evidence="6">
    <location>
        <begin position="203"/>
        <end position="309"/>
    </location>
</feature>
<dbReference type="GO" id="GO:0051213">
    <property type="term" value="F:dioxygenase activity"/>
    <property type="evidence" value="ECO:0007669"/>
    <property type="project" value="UniProtKB-ARBA"/>
</dbReference>
<keyword evidence="2 5" id="KW-0479">Metal-binding</keyword>
<gene>
    <name evidence="7" type="ORF">AQUCO_03400199v1</name>
</gene>
<dbReference type="PANTHER" id="PTHR10209:SF546">
    <property type="entry name" value="1-AMINOCYCLOPROPANE-1-CARBOXYLATE OXIDASE HOMOLOG 4-LIKE"/>
    <property type="match status" value="1"/>
</dbReference>
<dbReference type="Gene3D" id="2.60.120.330">
    <property type="entry name" value="B-lactam Antibiotic, Isopenicillin N Synthase, Chain"/>
    <property type="match status" value="1"/>
</dbReference>
<evidence type="ECO:0000256" key="4">
    <source>
        <dbReference type="ARBA" id="ARBA00023004"/>
    </source>
</evidence>
<dbReference type="InterPro" id="IPR005123">
    <property type="entry name" value="Oxoglu/Fe-dep_dioxygenase_dom"/>
</dbReference>
<dbReference type="FunFam" id="2.60.120.330:FF:000005">
    <property type="entry name" value="1-aminocyclopropane-1-carboxylate oxidase homolog 1"/>
    <property type="match status" value="1"/>
</dbReference>
<dbReference type="SUPFAM" id="SSF51197">
    <property type="entry name" value="Clavaminate synthase-like"/>
    <property type="match status" value="1"/>
</dbReference>
<dbReference type="PROSITE" id="PS51471">
    <property type="entry name" value="FE2OG_OXY"/>
    <property type="match status" value="1"/>
</dbReference>